<dbReference type="Proteomes" id="UP001205998">
    <property type="component" value="Unassembled WGS sequence"/>
</dbReference>
<evidence type="ECO:0000313" key="3">
    <source>
        <dbReference type="Proteomes" id="UP001205998"/>
    </source>
</evidence>
<organism evidence="2 3">
    <name type="scientific">Silurus asotus</name>
    <name type="common">Amur catfish</name>
    <name type="synonym">Parasilurus asotus</name>
    <dbReference type="NCBI Taxonomy" id="30991"/>
    <lineage>
        <taxon>Eukaryota</taxon>
        <taxon>Metazoa</taxon>
        <taxon>Chordata</taxon>
        <taxon>Craniata</taxon>
        <taxon>Vertebrata</taxon>
        <taxon>Euteleostomi</taxon>
        <taxon>Actinopterygii</taxon>
        <taxon>Neopterygii</taxon>
        <taxon>Teleostei</taxon>
        <taxon>Ostariophysi</taxon>
        <taxon>Siluriformes</taxon>
        <taxon>Siluridae</taxon>
        <taxon>Silurus</taxon>
    </lineage>
</organism>
<feature type="region of interest" description="Disordered" evidence="1">
    <location>
        <begin position="40"/>
        <end position="59"/>
    </location>
</feature>
<comment type="caution">
    <text evidence="2">The sequence shown here is derived from an EMBL/GenBank/DDBJ whole genome shotgun (WGS) entry which is preliminary data.</text>
</comment>
<evidence type="ECO:0000313" key="2">
    <source>
        <dbReference type="EMBL" id="KAI5606384.1"/>
    </source>
</evidence>
<sequence>MFSLTTSFQPQVTVPLSHIINALHSLKASASSTATAAVQSLHRELSADQHTLPHTPDAQ</sequence>
<name>A0AAD4ZZ05_SILAS</name>
<proteinExistence type="predicted"/>
<feature type="non-terminal residue" evidence="2">
    <location>
        <position position="59"/>
    </location>
</feature>
<dbReference type="GO" id="GO:0008237">
    <property type="term" value="F:metallopeptidase activity"/>
    <property type="evidence" value="ECO:0007669"/>
    <property type="project" value="UniProtKB-KW"/>
</dbReference>
<keyword evidence="2" id="KW-0378">Hydrolase</keyword>
<dbReference type="EMBL" id="MU600202">
    <property type="protein sequence ID" value="KAI5606384.1"/>
    <property type="molecule type" value="Genomic_DNA"/>
</dbReference>
<keyword evidence="2" id="KW-0482">Metalloprotease</keyword>
<protein>
    <submittedName>
        <fullName evidence="2">ATP-dependent zinc metalloprotease YME1L1-like isoform X2</fullName>
    </submittedName>
</protein>
<keyword evidence="3" id="KW-1185">Reference proteome</keyword>
<reference evidence="2" key="1">
    <citation type="submission" date="2018-07" db="EMBL/GenBank/DDBJ databases">
        <title>Comparative genomics of catfishes provides insights into carnivory and benthic adaptation.</title>
        <authorList>
            <person name="Zhang Y."/>
            <person name="Wang D."/>
            <person name="Peng Z."/>
            <person name="Zheng S."/>
            <person name="Shao F."/>
            <person name="Tao W."/>
        </authorList>
    </citation>
    <scope>NUCLEOTIDE SEQUENCE</scope>
    <source>
        <strain evidence="2">Chongqing</strain>
    </source>
</reference>
<dbReference type="AlphaFoldDB" id="A0AAD4ZZ05"/>
<accession>A0AAD4ZZ05</accession>
<gene>
    <name evidence="2" type="ORF">C0J50_12550</name>
</gene>
<keyword evidence="2" id="KW-0645">Protease</keyword>
<evidence type="ECO:0000256" key="1">
    <source>
        <dbReference type="SAM" id="MobiDB-lite"/>
    </source>
</evidence>